<comment type="subcellular location">
    <subcellularLocation>
        <location evidence="2 9 11">Cytoplasm</location>
    </subcellularLocation>
</comment>
<feature type="active site" description="Proton acceptor" evidence="9">
    <location>
        <position position="11"/>
    </location>
</feature>
<gene>
    <name evidence="9 13" type="primary">hisA</name>
    <name evidence="13" type="ORF">E5A73_13670</name>
</gene>
<dbReference type="Gene3D" id="3.20.20.70">
    <property type="entry name" value="Aldolase class I"/>
    <property type="match status" value="1"/>
</dbReference>
<dbReference type="HAMAP" id="MF_01014">
    <property type="entry name" value="HisA"/>
    <property type="match status" value="1"/>
</dbReference>
<comment type="similarity">
    <text evidence="4 9 10">Belongs to the HisA/HisF family.</text>
</comment>
<dbReference type="PANTHER" id="PTHR43090">
    <property type="entry name" value="1-(5-PHOSPHORIBOSYL)-5-[(5-PHOSPHORIBOSYLAMINO)METHYLIDENEAMINO] IMIDAZOLE-4-CARBOXAMIDE ISOMERASE"/>
    <property type="match status" value="1"/>
</dbReference>
<dbReference type="InterPro" id="IPR006063">
    <property type="entry name" value="HisA_bact_arch"/>
</dbReference>
<comment type="catalytic activity">
    <reaction evidence="1 9 11">
        <text>1-(5-phospho-beta-D-ribosyl)-5-[(5-phospho-beta-D-ribosylamino)methylideneamino]imidazole-4-carboxamide = 5-[(5-phospho-1-deoxy-D-ribulos-1-ylimino)methylamino]-1-(5-phospho-beta-D-ribosyl)imidazole-4-carboxamide</text>
        <dbReference type="Rhea" id="RHEA:15469"/>
        <dbReference type="ChEBI" id="CHEBI:58435"/>
        <dbReference type="ChEBI" id="CHEBI:58525"/>
        <dbReference type="EC" id="5.3.1.16"/>
    </reaction>
</comment>
<evidence type="ECO:0000313" key="13">
    <source>
        <dbReference type="EMBL" id="TGX52690.1"/>
    </source>
</evidence>
<dbReference type="GO" id="GO:0000105">
    <property type="term" value="P:L-histidine biosynthetic process"/>
    <property type="evidence" value="ECO:0007669"/>
    <property type="project" value="UniProtKB-UniRule"/>
</dbReference>
<dbReference type="GO" id="GO:0003949">
    <property type="term" value="F:1-(5-phosphoribosyl)-5-[(5-phosphoribosylamino)methylideneamino]imidazole-4-carboxamide isomerase activity"/>
    <property type="evidence" value="ECO:0007669"/>
    <property type="project" value="UniProtKB-UniRule"/>
</dbReference>
<dbReference type="EMBL" id="SRXT01000005">
    <property type="protein sequence ID" value="TGX52690.1"/>
    <property type="molecule type" value="Genomic_DNA"/>
</dbReference>
<name>A0A4S1XBI9_9SPHN</name>
<keyword evidence="8 9" id="KW-0413">Isomerase</keyword>
<organism evidence="13 14">
    <name type="scientific">Sphingomonas gei</name>
    <dbReference type="NCBI Taxonomy" id="1395960"/>
    <lineage>
        <taxon>Bacteria</taxon>
        <taxon>Pseudomonadati</taxon>
        <taxon>Pseudomonadota</taxon>
        <taxon>Alphaproteobacteria</taxon>
        <taxon>Sphingomonadales</taxon>
        <taxon>Sphingomonadaceae</taxon>
        <taxon>Sphingomonas</taxon>
    </lineage>
</organism>
<evidence type="ECO:0000256" key="7">
    <source>
        <dbReference type="ARBA" id="ARBA00023102"/>
    </source>
</evidence>
<dbReference type="SUPFAM" id="SSF51366">
    <property type="entry name" value="Ribulose-phoshate binding barrel"/>
    <property type="match status" value="1"/>
</dbReference>
<comment type="pathway">
    <text evidence="3 9 11">Amino-acid biosynthesis; L-histidine biosynthesis; L-histidine from 5-phospho-alpha-D-ribose 1-diphosphate: step 4/9.</text>
</comment>
<evidence type="ECO:0000256" key="8">
    <source>
        <dbReference type="ARBA" id="ARBA00023235"/>
    </source>
</evidence>
<dbReference type="AlphaFoldDB" id="A0A4S1XBI9"/>
<dbReference type="Proteomes" id="UP000306147">
    <property type="component" value="Unassembled WGS sequence"/>
</dbReference>
<evidence type="ECO:0000256" key="12">
    <source>
        <dbReference type="SAM" id="MobiDB-lite"/>
    </source>
</evidence>
<sequence>MAALIVFPAIDLKAGQVVRLAEGDMDRATIYGDDPAAQAEIFAQAGAEWLHVVDLDGAFAGESVNGAAVASIVGRFGGKVQLGGGIRNRESIDRWLDLGVARVVIGTAALENPELVREAARDNPGRIVVAVDARDGLVATRGWADVSDVAVVDLARRFEDAGVAALLFTDVGRDGLLKGCNVEATVALARAVSIPVIASGGVTDIGDIHALRGHVDDGVEGVITGRALYDGRLALGEAIAVAKSPSPRLRGEGPIDSASHLPLSPKEEREK</sequence>
<dbReference type="GO" id="GO:0000162">
    <property type="term" value="P:L-tryptophan biosynthetic process"/>
    <property type="evidence" value="ECO:0007669"/>
    <property type="project" value="TreeGrafter"/>
</dbReference>
<evidence type="ECO:0000256" key="5">
    <source>
        <dbReference type="ARBA" id="ARBA00022490"/>
    </source>
</evidence>
<proteinExistence type="inferred from homology"/>
<dbReference type="InterPro" id="IPR013785">
    <property type="entry name" value="Aldolase_TIM"/>
</dbReference>
<evidence type="ECO:0000256" key="4">
    <source>
        <dbReference type="ARBA" id="ARBA00009667"/>
    </source>
</evidence>
<evidence type="ECO:0000256" key="10">
    <source>
        <dbReference type="RuleBase" id="RU003657"/>
    </source>
</evidence>
<evidence type="ECO:0000313" key="14">
    <source>
        <dbReference type="Proteomes" id="UP000306147"/>
    </source>
</evidence>
<dbReference type="FunFam" id="3.20.20.70:FF:000009">
    <property type="entry name" value="1-(5-phosphoribosyl)-5-[(5-phosphoribosylamino)methylideneamino] imidazole-4-carboxamide isomerase"/>
    <property type="match status" value="1"/>
</dbReference>
<protein>
    <recommendedName>
        <fullName evidence="9 11">1-(5-phosphoribosyl)-5-[(5-phosphoribosylamino)methylideneamino] imidazole-4-carboxamide isomerase</fullName>
        <ecNumber evidence="9 11">5.3.1.16</ecNumber>
    </recommendedName>
    <alternativeName>
        <fullName evidence="9">Phosphoribosylformimino-5-aminoimidazole carboxamide ribotide isomerase</fullName>
    </alternativeName>
</protein>
<evidence type="ECO:0000256" key="11">
    <source>
        <dbReference type="RuleBase" id="RU003658"/>
    </source>
</evidence>
<dbReference type="EC" id="5.3.1.16" evidence="9 11"/>
<keyword evidence="5 9" id="KW-0963">Cytoplasm</keyword>
<keyword evidence="7 9" id="KW-0368">Histidine biosynthesis</keyword>
<feature type="active site" description="Proton donor" evidence="9">
    <location>
        <position position="132"/>
    </location>
</feature>
<dbReference type="InterPro" id="IPR011060">
    <property type="entry name" value="RibuloseP-bd_barrel"/>
</dbReference>
<dbReference type="PANTHER" id="PTHR43090:SF2">
    <property type="entry name" value="1-(5-PHOSPHORIBOSYL)-5-[(5-PHOSPHORIBOSYLAMINO)METHYLIDENEAMINO] IMIDAZOLE-4-CARBOXAMIDE ISOMERASE"/>
    <property type="match status" value="1"/>
</dbReference>
<dbReference type="InterPro" id="IPR023016">
    <property type="entry name" value="HisA/PriA"/>
</dbReference>
<dbReference type="InterPro" id="IPR006062">
    <property type="entry name" value="His_biosynth"/>
</dbReference>
<dbReference type="CDD" id="cd04732">
    <property type="entry name" value="HisA"/>
    <property type="match status" value="1"/>
</dbReference>
<dbReference type="NCBIfam" id="TIGR00007">
    <property type="entry name" value="1-(5-phosphoribosyl)-5-[(5-phosphoribosylamino)methylideneamino]imidazole-4-carboxamide isomerase"/>
    <property type="match status" value="1"/>
</dbReference>
<evidence type="ECO:0000256" key="1">
    <source>
        <dbReference type="ARBA" id="ARBA00000901"/>
    </source>
</evidence>
<keyword evidence="14" id="KW-1185">Reference proteome</keyword>
<accession>A0A4S1XBI9</accession>
<evidence type="ECO:0000256" key="2">
    <source>
        <dbReference type="ARBA" id="ARBA00004496"/>
    </source>
</evidence>
<dbReference type="GO" id="GO:0005737">
    <property type="term" value="C:cytoplasm"/>
    <property type="evidence" value="ECO:0007669"/>
    <property type="project" value="UniProtKB-SubCell"/>
</dbReference>
<dbReference type="OrthoDB" id="9807749at2"/>
<dbReference type="NCBIfam" id="NF010112">
    <property type="entry name" value="PRK13585.1"/>
    <property type="match status" value="1"/>
</dbReference>
<comment type="caution">
    <text evidence="13">The sequence shown here is derived from an EMBL/GenBank/DDBJ whole genome shotgun (WGS) entry which is preliminary data.</text>
</comment>
<evidence type="ECO:0000256" key="6">
    <source>
        <dbReference type="ARBA" id="ARBA00022605"/>
    </source>
</evidence>
<dbReference type="UniPathway" id="UPA00031">
    <property type="reaction ID" value="UER00009"/>
</dbReference>
<dbReference type="Pfam" id="PF00977">
    <property type="entry name" value="His_biosynth"/>
    <property type="match status" value="1"/>
</dbReference>
<evidence type="ECO:0000256" key="3">
    <source>
        <dbReference type="ARBA" id="ARBA00005133"/>
    </source>
</evidence>
<evidence type="ECO:0000256" key="9">
    <source>
        <dbReference type="HAMAP-Rule" id="MF_01014"/>
    </source>
</evidence>
<keyword evidence="6 9" id="KW-0028">Amino-acid biosynthesis</keyword>
<feature type="region of interest" description="Disordered" evidence="12">
    <location>
        <begin position="245"/>
        <end position="271"/>
    </location>
</feature>
<reference evidence="13 14" key="1">
    <citation type="submission" date="2019-04" db="EMBL/GenBank/DDBJ databases">
        <title>Sphingomonas psychrotolerans sp. nov., isolated from soil in the Tianshan Mountains, Xinjiang, China.</title>
        <authorList>
            <person name="Luo Y."/>
            <person name="Sheng H."/>
        </authorList>
    </citation>
    <scope>NUCLEOTIDE SEQUENCE [LARGE SCALE GENOMIC DNA]</scope>
    <source>
        <strain evidence="13 14">ZFGT-11</strain>
    </source>
</reference>
<dbReference type="InterPro" id="IPR044524">
    <property type="entry name" value="Isoase_HisA-like"/>
</dbReference>